<dbReference type="InterPro" id="IPR011006">
    <property type="entry name" value="CheY-like_superfamily"/>
</dbReference>
<dbReference type="GO" id="GO:0006355">
    <property type="term" value="P:regulation of DNA-templated transcription"/>
    <property type="evidence" value="ECO:0007669"/>
    <property type="project" value="InterPro"/>
</dbReference>
<evidence type="ECO:0000256" key="5">
    <source>
        <dbReference type="ARBA" id="ARBA00023163"/>
    </source>
</evidence>
<dbReference type="SUPFAM" id="SSF46894">
    <property type="entry name" value="C-terminal effector domain of the bipartite response regulators"/>
    <property type="match status" value="1"/>
</dbReference>
<dbReference type="GO" id="GO:0000976">
    <property type="term" value="F:transcription cis-regulatory region binding"/>
    <property type="evidence" value="ECO:0007669"/>
    <property type="project" value="TreeGrafter"/>
</dbReference>
<dbReference type="InterPro" id="IPR016032">
    <property type="entry name" value="Sig_transdc_resp-reg_C-effctor"/>
</dbReference>
<dbReference type="Gene3D" id="1.10.10.10">
    <property type="entry name" value="Winged helix-like DNA-binding domain superfamily/Winged helix DNA-binding domain"/>
    <property type="match status" value="1"/>
</dbReference>
<evidence type="ECO:0000313" key="10">
    <source>
        <dbReference type="EMBL" id="OWY34697.1"/>
    </source>
</evidence>
<dbReference type="GO" id="GO:0005829">
    <property type="term" value="C:cytosol"/>
    <property type="evidence" value="ECO:0007669"/>
    <property type="project" value="TreeGrafter"/>
</dbReference>
<protein>
    <submittedName>
        <fullName evidence="10">Transcriptional regulator</fullName>
    </submittedName>
</protein>
<dbReference type="AlphaFoldDB" id="A0A225SU60"/>
<feature type="domain" description="Response regulatory" evidence="8">
    <location>
        <begin position="2"/>
        <end position="119"/>
    </location>
</feature>
<dbReference type="Pfam" id="PF00486">
    <property type="entry name" value="Trans_reg_C"/>
    <property type="match status" value="1"/>
</dbReference>
<keyword evidence="11" id="KW-1185">Reference proteome</keyword>
<feature type="modified residue" description="4-aspartylphosphate" evidence="6">
    <location>
        <position position="48"/>
    </location>
</feature>
<evidence type="ECO:0000259" key="8">
    <source>
        <dbReference type="PROSITE" id="PS50110"/>
    </source>
</evidence>
<dbReference type="InterPro" id="IPR001867">
    <property type="entry name" value="OmpR/PhoB-type_DNA-bd"/>
</dbReference>
<evidence type="ECO:0000256" key="2">
    <source>
        <dbReference type="ARBA" id="ARBA00023012"/>
    </source>
</evidence>
<dbReference type="EMBL" id="NJGV01000008">
    <property type="protein sequence ID" value="OWY34697.1"/>
    <property type="molecule type" value="Genomic_DNA"/>
</dbReference>
<dbReference type="RefSeq" id="WP_088755056.1">
    <property type="nucleotide sequence ID" value="NZ_JARJFG010000011.1"/>
</dbReference>
<dbReference type="Gene3D" id="3.40.50.2300">
    <property type="match status" value="1"/>
</dbReference>
<dbReference type="GO" id="GO:0000156">
    <property type="term" value="F:phosphorelay response regulator activity"/>
    <property type="evidence" value="ECO:0007669"/>
    <property type="project" value="TreeGrafter"/>
</dbReference>
<evidence type="ECO:0000256" key="4">
    <source>
        <dbReference type="ARBA" id="ARBA00023125"/>
    </source>
</evidence>
<evidence type="ECO:0000256" key="3">
    <source>
        <dbReference type="ARBA" id="ARBA00023015"/>
    </source>
</evidence>
<dbReference type="SUPFAM" id="SSF52172">
    <property type="entry name" value="CheY-like"/>
    <property type="match status" value="1"/>
</dbReference>
<dbReference type="InterPro" id="IPR001789">
    <property type="entry name" value="Sig_transdc_resp-reg_receiver"/>
</dbReference>
<sequence length="233" mass="26128">MKIGILSKDADTVTLVTQLADRHECQVYSGVEGFAAACADRANLVVLDLDDLQRHQHAVTMLVQQHRPPAASKARPVVLLLCTPAHQHWLRNLRMAGADDFLVKPVERQELALRLDLLLLAAQPYEAPPSVVEAGGFMVDLARLRITHPERPGLDATLTRKEVELALLFMQHLGRPLSRAFLQERIWGAEPETPTRTIDTHVSRIRTKLKLHPGNGYQLATVYGYGYQLERLE</sequence>
<keyword evidence="1 6" id="KW-0597">Phosphoprotein</keyword>
<keyword evidence="3" id="KW-0805">Transcription regulation</keyword>
<evidence type="ECO:0000256" key="7">
    <source>
        <dbReference type="PROSITE-ProRule" id="PRU01091"/>
    </source>
</evidence>
<evidence type="ECO:0000256" key="1">
    <source>
        <dbReference type="ARBA" id="ARBA00022553"/>
    </source>
</evidence>
<reference evidence="10 11" key="1">
    <citation type="journal article" date="2010" name="Int. J. Syst. Evol. Microbiol.">
        <title>Reclassification of Herbaspirillum putei as a later heterotypic synonym of Herbaspirillum huttiense, with the description of H. huttiense subsp. huttiense subsp. nov. and H. huttiense subsp. putei subsp. nov., comb. nov., and description of Herbaspirillum aquaticum sp. nov.</title>
        <authorList>
            <person name="Dobritsa A.P."/>
            <person name="Reddy M.C."/>
            <person name="Samadpour M."/>
        </authorList>
    </citation>
    <scope>NUCLEOTIDE SEQUENCE [LARGE SCALE GENOMIC DNA]</scope>
    <source>
        <strain evidence="10 11">IEH 4430</strain>
    </source>
</reference>
<organism evidence="10 11">
    <name type="scientific">Herbaspirillum aquaticum</name>
    <dbReference type="NCBI Taxonomy" id="568783"/>
    <lineage>
        <taxon>Bacteria</taxon>
        <taxon>Pseudomonadati</taxon>
        <taxon>Pseudomonadota</taxon>
        <taxon>Betaproteobacteria</taxon>
        <taxon>Burkholderiales</taxon>
        <taxon>Oxalobacteraceae</taxon>
        <taxon>Herbaspirillum</taxon>
    </lineage>
</organism>
<proteinExistence type="predicted"/>
<dbReference type="InterPro" id="IPR039420">
    <property type="entry name" value="WalR-like"/>
</dbReference>
<accession>A0A225SU60</accession>
<keyword evidence="5" id="KW-0804">Transcription</keyword>
<dbReference type="PANTHER" id="PTHR48111:SF1">
    <property type="entry name" value="TWO-COMPONENT RESPONSE REGULATOR ORR33"/>
    <property type="match status" value="1"/>
</dbReference>
<dbReference type="PANTHER" id="PTHR48111">
    <property type="entry name" value="REGULATOR OF RPOS"/>
    <property type="match status" value="1"/>
</dbReference>
<keyword evidence="2" id="KW-0902">Two-component regulatory system</keyword>
<dbReference type="CDD" id="cd00383">
    <property type="entry name" value="trans_reg_C"/>
    <property type="match status" value="1"/>
</dbReference>
<dbReference type="GO" id="GO:0032993">
    <property type="term" value="C:protein-DNA complex"/>
    <property type="evidence" value="ECO:0007669"/>
    <property type="project" value="TreeGrafter"/>
</dbReference>
<keyword evidence="4 7" id="KW-0238">DNA-binding</keyword>
<name>A0A225SU60_9BURK</name>
<comment type="caution">
    <text evidence="10">The sequence shown here is derived from an EMBL/GenBank/DDBJ whole genome shotgun (WGS) entry which is preliminary data.</text>
</comment>
<dbReference type="SMART" id="SM00862">
    <property type="entry name" value="Trans_reg_C"/>
    <property type="match status" value="1"/>
</dbReference>
<dbReference type="PROSITE" id="PS51755">
    <property type="entry name" value="OMPR_PHOB"/>
    <property type="match status" value="1"/>
</dbReference>
<evidence type="ECO:0000259" key="9">
    <source>
        <dbReference type="PROSITE" id="PS51755"/>
    </source>
</evidence>
<dbReference type="InterPro" id="IPR036388">
    <property type="entry name" value="WH-like_DNA-bd_sf"/>
</dbReference>
<feature type="DNA-binding region" description="OmpR/PhoB-type" evidence="7">
    <location>
        <begin position="129"/>
        <end position="231"/>
    </location>
</feature>
<evidence type="ECO:0000256" key="6">
    <source>
        <dbReference type="PROSITE-ProRule" id="PRU00169"/>
    </source>
</evidence>
<gene>
    <name evidence="10" type="ORF">CEJ45_10390</name>
</gene>
<dbReference type="PROSITE" id="PS50110">
    <property type="entry name" value="RESPONSE_REGULATORY"/>
    <property type="match status" value="1"/>
</dbReference>
<feature type="domain" description="OmpR/PhoB-type" evidence="9">
    <location>
        <begin position="129"/>
        <end position="231"/>
    </location>
</feature>
<dbReference type="Proteomes" id="UP000214747">
    <property type="component" value="Unassembled WGS sequence"/>
</dbReference>
<evidence type="ECO:0000313" key="11">
    <source>
        <dbReference type="Proteomes" id="UP000214747"/>
    </source>
</evidence>